<keyword evidence="2" id="KW-1185">Reference proteome</keyword>
<evidence type="ECO:0000256" key="1">
    <source>
        <dbReference type="SAM" id="MobiDB-lite"/>
    </source>
</evidence>
<accession>A0A6P5A8G5</accession>
<proteinExistence type="predicted"/>
<dbReference type="AlphaFoldDB" id="A0A6P5A8G5"/>
<protein>
    <submittedName>
        <fullName evidence="3">Circumsporozoite protein-like</fullName>
    </submittedName>
</protein>
<gene>
    <name evidence="3" type="primary">LOC109481470</name>
</gene>
<feature type="compositionally biased region" description="Polar residues" evidence="1">
    <location>
        <begin position="130"/>
        <end position="139"/>
    </location>
</feature>
<reference evidence="3" key="1">
    <citation type="submission" date="2025-08" db="UniProtKB">
        <authorList>
            <consortium name="RefSeq"/>
        </authorList>
    </citation>
    <scope>IDENTIFICATION</scope>
    <source>
        <tissue evidence="3">Gonad</tissue>
    </source>
</reference>
<sequence>MNRKLFGDIVNKLPNTTQSRQPPAAPAGGQPPAAPAGGQPPAAPAGGQPPAAPAGGQPPAAPAGGQPPAAPAGGQPPAAGGQPPAAGGQQTGQATPESNHRSIQEPPQNHSETGVGLEVEGEPGKEPTRSGPSSFDITCESVQPSRGLRSLCELTFVGAWRERHESAEVAMFLVN</sequence>
<feature type="region of interest" description="Disordered" evidence="1">
    <location>
        <begin position="1"/>
        <end position="139"/>
    </location>
</feature>
<dbReference type="RefSeq" id="XP_019639612.1">
    <property type="nucleotide sequence ID" value="XM_019784053.1"/>
</dbReference>
<dbReference type="KEGG" id="bbel:109481470"/>
<evidence type="ECO:0000313" key="3">
    <source>
        <dbReference type="RefSeq" id="XP_019639612.1"/>
    </source>
</evidence>
<evidence type="ECO:0000313" key="2">
    <source>
        <dbReference type="Proteomes" id="UP000515135"/>
    </source>
</evidence>
<dbReference type="Proteomes" id="UP000515135">
    <property type="component" value="Unplaced"/>
</dbReference>
<organism evidence="2 3">
    <name type="scientific">Branchiostoma belcheri</name>
    <name type="common">Amphioxus</name>
    <dbReference type="NCBI Taxonomy" id="7741"/>
    <lineage>
        <taxon>Eukaryota</taxon>
        <taxon>Metazoa</taxon>
        <taxon>Chordata</taxon>
        <taxon>Cephalochordata</taxon>
        <taxon>Leptocardii</taxon>
        <taxon>Amphioxiformes</taxon>
        <taxon>Branchiostomatidae</taxon>
        <taxon>Branchiostoma</taxon>
    </lineage>
</organism>
<dbReference type="GeneID" id="109481470"/>
<feature type="compositionally biased region" description="Low complexity" evidence="1">
    <location>
        <begin position="26"/>
        <end position="96"/>
    </location>
</feature>
<name>A0A6P5A8G5_BRABE</name>